<evidence type="ECO:0000313" key="2">
    <source>
        <dbReference type="Proteomes" id="UP000091857"/>
    </source>
</evidence>
<keyword evidence="2" id="KW-1185">Reference proteome</keyword>
<proteinExistence type="predicted"/>
<name>A0ACB7G2U1_MANES</name>
<organism evidence="1 2">
    <name type="scientific">Manihot esculenta</name>
    <name type="common">Cassava</name>
    <name type="synonym">Jatropha manihot</name>
    <dbReference type="NCBI Taxonomy" id="3983"/>
    <lineage>
        <taxon>Eukaryota</taxon>
        <taxon>Viridiplantae</taxon>
        <taxon>Streptophyta</taxon>
        <taxon>Embryophyta</taxon>
        <taxon>Tracheophyta</taxon>
        <taxon>Spermatophyta</taxon>
        <taxon>Magnoliopsida</taxon>
        <taxon>eudicotyledons</taxon>
        <taxon>Gunneridae</taxon>
        <taxon>Pentapetalae</taxon>
        <taxon>rosids</taxon>
        <taxon>fabids</taxon>
        <taxon>Malpighiales</taxon>
        <taxon>Euphorbiaceae</taxon>
        <taxon>Crotonoideae</taxon>
        <taxon>Manihoteae</taxon>
        <taxon>Manihot</taxon>
    </lineage>
</organism>
<sequence length="426" mass="48132">MENPFSPLSIDTSNTTYDSESKMGGSQNSSTSTPPASSIYGPLSYPSTSSCSSTQPYHCPVEYSMLPPFQSLQFPQAYPQGHTGQYSPSTYPLYPCWFLQNGIEKSCFLQPNGVSIEQERRVLDAYKTKVARTKRKLARQRSLGKNASSGANLSQVDTRRLSLNGGNNNGQAGLSNININRDLYKICTPDNKRLRVLLSKELKNSDVGSLGRIVLPKRGAEENLPILSDKEGMQVVIRDLNSPKEWSLKFKFWSNNKSRMYVLENTGDFVKQNGLEIGDSLTLYEDECKNLYFSIKKVKTPQIEVSYNQNSTNQNYLYIPHMYQARDEEEASLQLLIEQLNHKEQQEANSLVTLSMDIASSYRRKEEERLSPFNNLTSISFYSQPAPAAMEASSSPHNTMRILDDHYIDDCYSGLDVLPDVNRYNF</sequence>
<dbReference type="Proteomes" id="UP000091857">
    <property type="component" value="Chromosome 17"/>
</dbReference>
<evidence type="ECO:0000313" key="1">
    <source>
        <dbReference type="EMBL" id="KAG8634510.1"/>
    </source>
</evidence>
<protein>
    <submittedName>
        <fullName evidence="1">Uncharacterized protein</fullName>
    </submittedName>
</protein>
<gene>
    <name evidence="1" type="ORF">MANES_17G047000v8</name>
</gene>
<accession>A0ACB7G2U1</accession>
<dbReference type="EMBL" id="CM004403">
    <property type="protein sequence ID" value="KAG8634510.1"/>
    <property type="molecule type" value="Genomic_DNA"/>
</dbReference>
<reference evidence="2" key="1">
    <citation type="journal article" date="2016" name="Nat. Biotechnol.">
        <title>Sequencing wild and cultivated cassava and related species reveals extensive interspecific hybridization and genetic diversity.</title>
        <authorList>
            <person name="Bredeson J.V."/>
            <person name="Lyons J.B."/>
            <person name="Prochnik S.E."/>
            <person name="Wu G.A."/>
            <person name="Ha C.M."/>
            <person name="Edsinger-Gonzales E."/>
            <person name="Grimwood J."/>
            <person name="Schmutz J."/>
            <person name="Rabbi I.Y."/>
            <person name="Egesi C."/>
            <person name="Nauluvula P."/>
            <person name="Lebot V."/>
            <person name="Ndunguru J."/>
            <person name="Mkamilo G."/>
            <person name="Bart R.S."/>
            <person name="Setter T.L."/>
            <person name="Gleadow R.M."/>
            <person name="Kulakow P."/>
            <person name="Ferguson M.E."/>
            <person name="Rounsley S."/>
            <person name="Rokhsar D.S."/>
        </authorList>
    </citation>
    <scope>NUCLEOTIDE SEQUENCE [LARGE SCALE GENOMIC DNA]</scope>
    <source>
        <strain evidence="2">cv. AM560-2</strain>
    </source>
</reference>
<comment type="caution">
    <text evidence="1">The sequence shown here is derived from an EMBL/GenBank/DDBJ whole genome shotgun (WGS) entry which is preliminary data.</text>
</comment>